<gene>
    <name evidence="2" type="ORF">V5N11_035280</name>
</gene>
<dbReference type="Gene3D" id="1.10.287.110">
    <property type="entry name" value="DnaJ domain"/>
    <property type="match status" value="1"/>
</dbReference>
<dbReference type="PANTHER" id="PTHR44137">
    <property type="entry name" value="BNAC03G44070D PROTEIN"/>
    <property type="match status" value="1"/>
</dbReference>
<dbReference type="CDD" id="cd06257">
    <property type="entry name" value="DnaJ"/>
    <property type="match status" value="1"/>
</dbReference>
<dbReference type="PANTHER" id="PTHR44137:SF23">
    <property type="entry name" value="CHAPERONE DNAJ-DOMAIN SUPERFAMILY PROTEIN"/>
    <property type="match status" value="1"/>
</dbReference>
<dbReference type="Pfam" id="PF00226">
    <property type="entry name" value="DnaJ"/>
    <property type="match status" value="1"/>
</dbReference>
<dbReference type="InterPro" id="IPR036869">
    <property type="entry name" value="J_dom_sf"/>
</dbReference>
<sequence length="165" mass="18734">MECNREEAIRARDIAHKLFSKNDYVGAKKFGDKAQRLYPNLDGIQHAVTMFNVYRSANNKINGKCVPDWYGVLGITALASCQRTVNTQYRKLALLLHPDKNECQGAEEGFKILLQAKDILSDSVERSLYDQTILSEIFLVLLLPDTWNETGKYSSICPFASRFHS</sequence>
<dbReference type="SMART" id="SM00271">
    <property type="entry name" value="DnaJ"/>
    <property type="match status" value="1"/>
</dbReference>
<evidence type="ECO:0000313" key="3">
    <source>
        <dbReference type="Proteomes" id="UP001558713"/>
    </source>
</evidence>
<dbReference type="PROSITE" id="PS50076">
    <property type="entry name" value="DNAJ_2"/>
    <property type="match status" value="1"/>
</dbReference>
<name>A0ABD1BL22_CARAN</name>
<reference evidence="2 3" key="1">
    <citation type="submission" date="2024-04" db="EMBL/GenBank/DDBJ databases">
        <title>Genome assembly C_amara_ONT_v2.</title>
        <authorList>
            <person name="Yant L."/>
            <person name="Moore C."/>
            <person name="Slenker M."/>
        </authorList>
    </citation>
    <scope>NUCLEOTIDE SEQUENCE [LARGE SCALE GENOMIC DNA]</scope>
    <source>
        <tissue evidence="2">Leaf</tissue>
    </source>
</reference>
<dbReference type="AlphaFoldDB" id="A0ABD1BL22"/>
<organism evidence="2 3">
    <name type="scientific">Cardamine amara subsp. amara</name>
    <dbReference type="NCBI Taxonomy" id="228776"/>
    <lineage>
        <taxon>Eukaryota</taxon>
        <taxon>Viridiplantae</taxon>
        <taxon>Streptophyta</taxon>
        <taxon>Embryophyta</taxon>
        <taxon>Tracheophyta</taxon>
        <taxon>Spermatophyta</taxon>
        <taxon>Magnoliopsida</taxon>
        <taxon>eudicotyledons</taxon>
        <taxon>Gunneridae</taxon>
        <taxon>Pentapetalae</taxon>
        <taxon>rosids</taxon>
        <taxon>malvids</taxon>
        <taxon>Brassicales</taxon>
        <taxon>Brassicaceae</taxon>
        <taxon>Cardamineae</taxon>
        <taxon>Cardamine</taxon>
    </lineage>
</organism>
<dbReference type="SUPFAM" id="SSF46565">
    <property type="entry name" value="Chaperone J-domain"/>
    <property type="match status" value="1"/>
</dbReference>
<dbReference type="EMBL" id="JBANAX010000235">
    <property type="protein sequence ID" value="KAL1217892.1"/>
    <property type="molecule type" value="Genomic_DNA"/>
</dbReference>
<protein>
    <submittedName>
        <fullName evidence="2">Chaperone protein dnaJ A6</fullName>
    </submittedName>
</protein>
<dbReference type="Proteomes" id="UP001558713">
    <property type="component" value="Unassembled WGS sequence"/>
</dbReference>
<accession>A0ABD1BL22</accession>
<dbReference type="PRINTS" id="PR00625">
    <property type="entry name" value="JDOMAIN"/>
</dbReference>
<dbReference type="InterPro" id="IPR001623">
    <property type="entry name" value="DnaJ_domain"/>
</dbReference>
<keyword evidence="3" id="KW-1185">Reference proteome</keyword>
<proteinExistence type="predicted"/>
<evidence type="ECO:0000259" key="1">
    <source>
        <dbReference type="PROSITE" id="PS50076"/>
    </source>
</evidence>
<feature type="domain" description="J" evidence="1">
    <location>
        <begin position="68"/>
        <end position="133"/>
    </location>
</feature>
<evidence type="ECO:0000313" key="2">
    <source>
        <dbReference type="EMBL" id="KAL1217892.1"/>
    </source>
</evidence>
<comment type="caution">
    <text evidence="2">The sequence shown here is derived from an EMBL/GenBank/DDBJ whole genome shotgun (WGS) entry which is preliminary data.</text>
</comment>